<sequence>MNSSPLNYLRRYAFWALDLMKGGEIRKHFNDIQETLEKNSFDSLKEKINSPLSDLLKKATNHSNFYTDFKHCKSLKDFPVINKNIIKENFENLLIKTSSKEKHHKMFTSGSTGIPFMVYQNQGKKNRNTADTIYFAAQAGYTLGDKLLYVRLWNENLKKRKIPAFLQNIVQVNIDDLKKEDYIKNLLKKLQKDPSPKAWLGYPSGLEKICDYLDKINSRPLDCNVQSIIGMSESLSDHVRSKMWYYFNTPMVSRYSNFENGIIAQQPADGDFFVVNWASYILEILDFNTDEPAKEGQLGRIVITDLYNHATPMIRYDTGDVGALTKIPSYPFPVLKSVEGRKADILMDTQGNMTSPYKYMSILPAFPELKQVQFVQNEKNRYTIKLNVDNTFNREAELVRSFKGIIGKNARVTVDYVNEIPLLNSKKRKITRNLYLENTRETQNEKSLTH</sequence>
<dbReference type="InterPro" id="IPR053158">
    <property type="entry name" value="CapK_Type1_Caps_Biosynth"/>
</dbReference>
<reference evidence="1" key="1">
    <citation type="submission" date="2020-01" db="EMBL/GenBank/DDBJ databases">
        <title>Muricauda ochracea sp. nov., isolated from a tidal flat of Garorim bay in Korea.</title>
        <authorList>
            <person name="Kim D."/>
            <person name="Yoo Y."/>
            <person name="Kim J.-J."/>
        </authorList>
    </citation>
    <scope>NUCLEOTIDE SEQUENCE</scope>
    <source>
        <strain evidence="1">JGD-17</strain>
    </source>
</reference>
<dbReference type="PANTHER" id="PTHR36932">
    <property type="entry name" value="CAPSULAR POLYSACCHARIDE BIOSYNTHESIS PROTEIN"/>
    <property type="match status" value="1"/>
</dbReference>
<name>A0A964TAG8_9FLAO</name>
<dbReference type="AlphaFoldDB" id="A0A964TAG8"/>
<dbReference type="RefSeq" id="WP_166522622.1">
    <property type="nucleotide sequence ID" value="NZ_JAAABI010000001.1"/>
</dbReference>
<comment type="caution">
    <text evidence="1">The sequence shown here is derived from an EMBL/GenBank/DDBJ whole genome shotgun (WGS) entry which is preliminary data.</text>
</comment>
<accession>A0A964TAG8</accession>
<keyword evidence="2" id="KW-1185">Reference proteome</keyword>
<organism evidence="1 2">
    <name type="scientific">Flagellimonas ochracea</name>
    <dbReference type="NCBI Taxonomy" id="2696472"/>
    <lineage>
        <taxon>Bacteria</taxon>
        <taxon>Pseudomonadati</taxon>
        <taxon>Bacteroidota</taxon>
        <taxon>Flavobacteriia</taxon>
        <taxon>Flavobacteriales</taxon>
        <taxon>Flavobacteriaceae</taxon>
        <taxon>Flagellimonas</taxon>
    </lineage>
</organism>
<dbReference type="Proteomes" id="UP000667650">
    <property type="component" value="Unassembled WGS sequence"/>
</dbReference>
<proteinExistence type="predicted"/>
<dbReference type="SUPFAM" id="SSF56801">
    <property type="entry name" value="Acetyl-CoA synthetase-like"/>
    <property type="match status" value="1"/>
</dbReference>
<protein>
    <submittedName>
        <fullName evidence="1">CoF synthetase</fullName>
    </submittedName>
</protein>
<dbReference type="Gene3D" id="3.40.50.12780">
    <property type="entry name" value="N-terminal domain of ligase-like"/>
    <property type="match status" value="1"/>
</dbReference>
<dbReference type="PANTHER" id="PTHR36932:SF1">
    <property type="entry name" value="CAPSULAR POLYSACCHARIDE BIOSYNTHESIS PROTEIN"/>
    <property type="match status" value="1"/>
</dbReference>
<gene>
    <name evidence="1" type="ORF">GTQ34_04880</name>
</gene>
<dbReference type="EMBL" id="JAAABI010000001">
    <property type="protein sequence ID" value="NAY91247.1"/>
    <property type="molecule type" value="Genomic_DNA"/>
</dbReference>
<evidence type="ECO:0000313" key="1">
    <source>
        <dbReference type="EMBL" id="NAY91247.1"/>
    </source>
</evidence>
<evidence type="ECO:0000313" key="2">
    <source>
        <dbReference type="Proteomes" id="UP000667650"/>
    </source>
</evidence>
<dbReference type="InterPro" id="IPR042099">
    <property type="entry name" value="ANL_N_sf"/>
</dbReference>